<proteinExistence type="predicted"/>
<keyword evidence="1" id="KW-1133">Transmembrane helix</keyword>
<evidence type="ECO:0000259" key="2">
    <source>
        <dbReference type="Pfam" id="PF20152"/>
    </source>
</evidence>
<dbReference type="PANTHER" id="PTHR40465:SF1">
    <property type="entry name" value="DUF6534 DOMAIN-CONTAINING PROTEIN"/>
    <property type="match status" value="1"/>
</dbReference>
<organism evidence="3 4">
    <name type="scientific">Hydnomerulius pinastri MD-312</name>
    <dbReference type="NCBI Taxonomy" id="994086"/>
    <lineage>
        <taxon>Eukaryota</taxon>
        <taxon>Fungi</taxon>
        <taxon>Dikarya</taxon>
        <taxon>Basidiomycota</taxon>
        <taxon>Agaricomycotina</taxon>
        <taxon>Agaricomycetes</taxon>
        <taxon>Agaricomycetidae</taxon>
        <taxon>Boletales</taxon>
        <taxon>Boletales incertae sedis</taxon>
        <taxon>Leucogyrophana</taxon>
    </lineage>
</organism>
<feature type="transmembrane region" description="Helical" evidence="1">
    <location>
        <begin position="68"/>
        <end position="89"/>
    </location>
</feature>
<feature type="transmembrane region" description="Helical" evidence="1">
    <location>
        <begin position="245"/>
        <end position="269"/>
    </location>
</feature>
<feature type="transmembrane region" description="Helical" evidence="1">
    <location>
        <begin position="109"/>
        <end position="128"/>
    </location>
</feature>
<protein>
    <recommendedName>
        <fullName evidence="2">DUF6534 domain-containing protein</fullName>
    </recommendedName>
</protein>
<dbReference type="HOGENOM" id="CLU_046025_0_1_1"/>
<evidence type="ECO:0000313" key="4">
    <source>
        <dbReference type="Proteomes" id="UP000053820"/>
    </source>
</evidence>
<dbReference type="Proteomes" id="UP000053820">
    <property type="component" value="Unassembled WGS sequence"/>
</dbReference>
<reference evidence="3 4" key="1">
    <citation type="submission" date="2014-04" db="EMBL/GenBank/DDBJ databases">
        <title>Evolutionary Origins and Diversification of the Mycorrhizal Mutualists.</title>
        <authorList>
            <consortium name="DOE Joint Genome Institute"/>
            <consortium name="Mycorrhizal Genomics Consortium"/>
            <person name="Kohler A."/>
            <person name="Kuo A."/>
            <person name="Nagy L.G."/>
            <person name="Floudas D."/>
            <person name="Copeland A."/>
            <person name="Barry K.W."/>
            <person name="Cichocki N."/>
            <person name="Veneault-Fourrey C."/>
            <person name="LaButti K."/>
            <person name="Lindquist E.A."/>
            <person name="Lipzen A."/>
            <person name="Lundell T."/>
            <person name="Morin E."/>
            <person name="Murat C."/>
            <person name="Riley R."/>
            <person name="Ohm R."/>
            <person name="Sun H."/>
            <person name="Tunlid A."/>
            <person name="Henrissat B."/>
            <person name="Grigoriev I.V."/>
            <person name="Hibbett D.S."/>
            <person name="Martin F."/>
        </authorList>
    </citation>
    <scope>NUCLEOTIDE SEQUENCE [LARGE SCALE GENOMIC DNA]</scope>
    <source>
        <strain evidence="3 4">MD-312</strain>
    </source>
</reference>
<feature type="transmembrane region" description="Helical" evidence="1">
    <location>
        <begin position="140"/>
        <end position="165"/>
    </location>
</feature>
<gene>
    <name evidence="3" type="ORF">HYDPIDRAFT_28302</name>
</gene>
<name>A0A0C9W1Y3_9AGAM</name>
<dbReference type="OrthoDB" id="2535105at2759"/>
<keyword evidence="1" id="KW-0472">Membrane</keyword>
<evidence type="ECO:0000256" key="1">
    <source>
        <dbReference type="SAM" id="Phobius"/>
    </source>
</evidence>
<dbReference type="AlphaFoldDB" id="A0A0C9W1Y3"/>
<feature type="transmembrane region" description="Helical" evidence="1">
    <location>
        <begin position="214"/>
        <end position="239"/>
    </location>
</feature>
<feature type="transmembrane region" description="Helical" evidence="1">
    <location>
        <begin position="36"/>
        <end position="56"/>
    </location>
</feature>
<dbReference type="InterPro" id="IPR045339">
    <property type="entry name" value="DUF6534"/>
</dbReference>
<accession>A0A0C9W1Y3</accession>
<evidence type="ECO:0000313" key="3">
    <source>
        <dbReference type="EMBL" id="KIJ64960.1"/>
    </source>
</evidence>
<keyword evidence="4" id="KW-1185">Reference proteome</keyword>
<feature type="transmembrane region" description="Helical" evidence="1">
    <location>
        <begin position="177"/>
        <end position="202"/>
    </location>
</feature>
<dbReference type="Pfam" id="PF20152">
    <property type="entry name" value="DUF6534"/>
    <property type="match status" value="1"/>
</dbReference>
<dbReference type="PANTHER" id="PTHR40465">
    <property type="entry name" value="CHROMOSOME 1, WHOLE GENOME SHOTGUN SEQUENCE"/>
    <property type="match status" value="1"/>
</dbReference>
<sequence>MLPTTADVLNVSIPGLSDVNDLEYVNLYLSLGPMEVGIVVASILLGCAIVQTFIYYQKFPNDNRGLRCLVGFEISLGITHLVCAVSSMWRATITEYGELGSLILLPNPSFAAVILSAPITFCVEVFFIHRLYKLSQGLILPTLCIALALVQLGFTMTLGIAGFYASNLLLYEAQWDWLITSILFVSPTCDVAITAGLCYQMYKMRKNGFDRANLDAVISETGLVISLAGIVEAFCPWMMPHNFAYCFKFCLVIFPVESGLYMNCLLAALNCRAAYSETRKLERVAEFGELGSGRSDSTNNTLTGAGHWRGMREV</sequence>
<dbReference type="EMBL" id="KN839845">
    <property type="protein sequence ID" value="KIJ64960.1"/>
    <property type="molecule type" value="Genomic_DNA"/>
</dbReference>
<feature type="domain" description="DUF6534" evidence="2">
    <location>
        <begin position="188"/>
        <end position="273"/>
    </location>
</feature>
<keyword evidence="1" id="KW-0812">Transmembrane</keyword>